<reference evidence="1" key="1">
    <citation type="submission" date="2021-02" db="EMBL/GenBank/DDBJ databases">
        <authorList>
            <person name="Nowell W R."/>
        </authorList>
    </citation>
    <scope>NUCLEOTIDE SEQUENCE</scope>
</reference>
<dbReference type="EMBL" id="CAJNOO010000665">
    <property type="protein sequence ID" value="CAF1005443.1"/>
    <property type="molecule type" value="Genomic_DNA"/>
</dbReference>
<dbReference type="EMBL" id="CAJOAX010001535">
    <property type="protein sequence ID" value="CAF3724289.1"/>
    <property type="molecule type" value="Genomic_DNA"/>
</dbReference>
<sequence>MQAADYRLVRSYITAGIMMGIKQSVVPKTINNYFSYWLYGQRKSTKQILVNLSRSLPCLVCSQENHQHDYVSLLSVDLNAFIQRLSLFDNEQLAILYSLLDDDRQVYEYAIRQQYEDYKRILIKQLKEKLAGQYYLI</sequence>
<dbReference type="AlphaFoldDB" id="A0A814H3X0"/>
<dbReference type="Proteomes" id="UP000663882">
    <property type="component" value="Unassembled WGS sequence"/>
</dbReference>
<organism evidence="1 3">
    <name type="scientific">Rotaria sordida</name>
    <dbReference type="NCBI Taxonomy" id="392033"/>
    <lineage>
        <taxon>Eukaryota</taxon>
        <taxon>Metazoa</taxon>
        <taxon>Spiralia</taxon>
        <taxon>Gnathifera</taxon>
        <taxon>Rotifera</taxon>
        <taxon>Eurotatoria</taxon>
        <taxon>Bdelloidea</taxon>
        <taxon>Philodinida</taxon>
        <taxon>Philodinidae</taxon>
        <taxon>Rotaria</taxon>
    </lineage>
</organism>
<proteinExistence type="predicted"/>
<evidence type="ECO:0000313" key="2">
    <source>
        <dbReference type="EMBL" id="CAF3724289.1"/>
    </source>
</evidence>
<comment type="caution">
    <text evidence="1">The sequence shown here is derived from an EMBL/GenBank/DDBJ whole genome shotgun (WGS) entry which is preliminary data.</text>
</comment>
<dbReference type="Proteomes" id="UP000663823">
    <property type="component" value="Unassembled WGS sequence"/>
</dbReference>
<name>A0A814H3X0_9BILA</name>
<protein>
    <submittedName>
        <fullName evidence="1">Uncharacterized protein</fullName>
    </submittedName>
</protein>
<accession>A0A814H3X0</accession>
<evidence type="ECO:0000313" key="3">
    <source>
        <dbReference type="Proteomes" id="UP000663882"/>
    </source>
</evidence>
<dbReference type="OrthoDB" id="9980443at2759"/>
<evidence type="ECO:0000313" key="1">
    <source>
        <dbReference type="EMBL" id="CAF1005443.1"/>
    </source>
</evidence>
<gene>
    <name evidence="2" type="ORF">OTI717_LOCUS14025</name>
    <name evidence="1" type="ORF">RFH988_LOCUS14394</name>
</gene>